<dbReference type="SUPFAM" id="SSF103481">
    <property type="entry name" value="Multidrug resistance efflux transporter EmrE"/>
    <property type="match status" value="1"/>
</dbReference>
<keyword evidence="7" id="KW-1185">Reference proteome</keyword>
<feature type="transmembrane region" description="Helical" evidence="5">
    <location>
        <begin position="48"/>
        <end position="73"/>
    </location>
</feature>
<feature type="transmembrane region" description="Helical" evidence="5">
    <location>
        <begin position="85"/>
        <end position="108"/>
    </location>
</feature>
<feature type="transmembrane region" description="Helical" evidence="5">
    <location>
        <begin position="151"/>
        <end position="169"/>
    </location>
</feature>
<feature type="transmembrane region" description="Helical" evidence="5">
    <location>
        <begin position="253"/>
        <end position="278"/>
    </location>
</feature>
<keyword evidence="4 5" id="KW-0472">Membrane</keyword>
<keyword evidence="3 5" id="KW-1133">Transmembrane helix</keyword>
<evidence type="ECO:0000313" key="7">
    <source>
        <dbReference type="Proteomes" id="UP000018050"/>
    </source>
</evidence>
<dbReference type="PIRSF" id="PIRSF005799">
    <property type="entry name" value="UDP-gal_transpt"/>
    <property type="match status" value="1"/>
</dbReference>
<evidence type="ECO:0000256" key="5">
    <source>
        <dbReference type="SAM" id="Phobius"/>
    </source>
</evidence>
<reference evidence="6" key="1">
    <citation type="submission" date="2013-10" db="EMBL/GenBank/DDBJ databases">
        <title>Genomic analysis of the causative agents of coccidiosis in chickens.</title>
        <authorList>
            <person name="Reid A.J."/>
            <person name="Blake D."/>
            <person name="Billington K."/>
            <person name="Browne H."/>
            <person name="Dunn M."/>
            <person name="Hung S."/>
            <person name="Kawahara F."/>
            <person name="Miranda-Saavedra D."/>
            <person name="Mourier T."/>
            <person name="Nagra H."/>
            <person name="Otto T.D."/>
            <person name="Rawlings N."/>
            <person name="Sanchez A."/>
            <person name="Sanders M."/>
            <person name="Subramaniam C."/>
            <person name="Tay Y."/>
            <person name="Dear P."/>
            <person name="Doerig C."/>
            <person name="Gruber A."/>
            <person name="Parkinson J."/>
            <person name="Shirley M."/>
            <person name="Wan K.L."/>
            <person name="Berriman M."/>
            <person name="Tomley F."/>
            <person name="Pain A."/>
        </authorList>
    </citation>
    <scope>NUCLEOTIDE SEQUENCE</scope>
    <source>
        <strain evidence="6">Houghton</strain>
    </source>
</reference>
<dbReference type="OrthoDB" id="408493at2759"/>
<evidence type="ECO:0000256" key="4">
    <source>
        <dbReference type="ARBA" id="ARBA00023136"/>
    </source>
</evidence>
<dbReference type="Proteomes" id="UP000018050">
    <property type="component" value="Unassembled WGS sequence"/>
</dbReference>
<dbReference type="Pfam" id="PF04142">
    <property type="entry name" value="Nuc_sug_transp"/>
    <property type="match status" value="1"/>
</dbReference>
<comment type="subcellular location">
    <subcellularLocation>
        <location evidence="1">Membrane</location>
        <topology evidence="1">Multi-pass membrane protein</topology>
    </subcellularLocation>
</comment>
<evidence type="ECO:0000313" key="6">
    <source>
        <dbReference type="EMBL" id="CDI78249.1"/>
    </source>
</evidence>
<keyword evidence="2 5" id="KW-0812">Transmembrane</keyword>
<protein>
    <submittedName>
        <fullName evidence="6">UDP-N-acetylglucosamine transporter, putative</fullName>
    </submittedName>
</protein>
<evidence type="ECO:0000256" key="2">
    <source>
        <dbReference type="ARBA" id="ARBA00022692"/>
    </source>
</evidence>
<sequence>MSTSKAKTDPRFLGVPMRWVALLALVGQTVAGVSVLRLSRSGKWSGDVPYLTTTAVVSAEVVKLLTSLPLLWFEQNCSFRQTAAAVYRGIIANPIEMAKAGVPGLLYAVQNNLIFISLSNLSGAMYQVTYQLKILTTALLSVLILGRRLSLLKWSALILLFLGVSLIQYPTASEAPKALAAGGRPQNAFVGLVAVLCASLTSGLAGVYLEKLLKEKTTTIWINNMQLAVYGVVAGLIGAFWNDGDAIYEKGFFQGYTGMTIAAILLQALGGLVVAAVLKYADNILKCFGNALSIVFSCIVSWTVAGDFLPSLLFCCGTAFVLLATYLYIVENPPLSFFRILKSRPTYVAPGREVDTAIAVADSNAVQRKNDAAKGPPP</sequence>
<accession>U6GI41</accession>
<feature type="transmembrane region" description="Helical" evidence="5">
    <location>
        <begin position="311"/>
        <end position="330"/>
    </location>
</feature>
<feature type="transmembrane region" description="Helical" evidence="5">
    <location>
        <begin position="189"/>
        <end position="209"/>
    </location>
</feature>
<gene>
    <name evidence="6" type="ORF">EAH_00001040</name>
</gene>
<dbReference type="VEuPathDB" id="ToxoDB:EAH_00001040"/>
<dbReference type="EMBL" id="HG670841">
    <property type="protein sequence ID" value="CDI78249.1"/>
    <property type="molecule type" value="Genomic_DNA"/>
</dbReference>
<organism evidence="6 7">
    <name type="scientific">Eimeria acervulina</name>
    <name type="common">Coccidian parasite</name>
    <dbReference type="NCBI Taxonomy" id="5801"/>
    <lineage>
        <taxon>Eukaryota</taxon>
        <taxon>Sar</taxon>
        <taxon>Alveolata</taxon>
        <taxon>Apicomplexa</taxon>
        <taxon>Conoidasida</taxon>
        <taxon>Coccidia</taxon>
        <taxon>Eucoccidiorida</taxon>
        <taxon>Eimeriorina</taxon>
        <taxon>Eimeriidae</taxon>
        <taxon>Eimeria</taxon>
    </lineage>
</organism>
<feature type="transmembrane region" description="Helical" evidence="5">
    <location>
        <begin position="128"/>
        <end position="146"/>
    </location>
</feature>
<dbReference type="RefSeq" id="XP_013251518.1">
    <property type="nucleotide sequence ID" value="XM_013396064.1"/>
</dbReference>
<dbReference type="AlphaFoldDB" id="U6GI41"/>
<feature type="transmembrane region" description="Helical" evidence="5">
    <location>
        <begin position="287"/>
        <end position="305"/>
    </location>
</feature>
<dbReference type="OMA" id="IEEDMMT"/>
<reference evidence="6" key="2">
    <citation type="submission" date="2013-10" db="EMBL/GenBank/DDBJ databases">
        <authorList>
            <person name="Aslett M."/>
        </authorList>
    </citation>
    <scope>NUCLEOTIDE SEQUENCE</scope>
    <source>
        <strain evidence="6">Houghton</strain>
    </source>
</reference>
<evidence type="ECO:0000256" key="1">
    <source>
        <dbReference type="ARBA" id="ARBA00004141"/>
    </source>
</evidence>
<dbReference type="InterPro" id="IPR007271">
    <property type="entry name" value="Nuc_sug_transpt"/>
</dbReference>
<dbReference type="InterPro" id="IPR037185">
    <property type="entry name" value="EmrE-like"/>
</dbReference>
<dbReference type="GO" id="GO:0015165">
    <property type="term" value="F:pyrimidine nucleotide-sugar transmembrane transporter activity"/>
    <property type="evidence" value="ECO:0007669"/>
    <property type="project" value="InterPro"/>
</dbReference>
<name>U6GI41_EIMAC</name>
<dbReference type="PANTHER" id="PTHR10231">
    <property type="entry name" value="NUCLEOTIDE-SUGAR TRANSMEMBRANE TRANSPORTER"/>
    <property type="match status" value="1"/>
</dbReference>
<feature type="transmembrane region" description="Helical" evidence="5">
    <location>
        <begin position="221"/>
        <end position="241"/>
    </location>
</feature>
<dbReference type="GeneID" id="25268174"/>
<dbReference type="NCBIfam" id="TIGR00803">
    <property type="entry name" value="nst"/>
    <property type="match status" value="1"/>
</dbReference>
<proteinExistence type="predicted"/>
<dbReference type="GO" id="GO:0000139">
    <property type="term" value="C:Golgi membrane"/>
    <property type="evidence" value="ECO:0007669"/>
    <property type="project" value="InterPro"/>
</dbReference>
<evidence type="ECO:0000256" key="3">
    <source>
        <dbReference type="ARBA" id="ARBA00022989"/>
    </source>
</evidence>